<proteinExistence type="predicted"/>
<evidence type="ECO:0000313" key="2">
    <source>
        <dbReference type="Proteomes" id="UP000289738"/>
    </source>
</evidence>
<dbReference type="Proteomes" id="UP000289738">
    <property type="component" value="Chromosome A08"/>
</dbReference>
<comment type="caution">
    <text evidence="1">The sequence shown here is derived from an EMBL/GenBank/DDBJ whole genome shotgun (WGS) entry which is preliminary data.</text>
</comment>
<protein>
    <submittedName>
        <fullName evidence="1">Uncharacterized protein</fullName>
    </submittedName>
</protein>
<name>A0A445BSI5_ARAHY</name>
<organism evidence="1 2">
    <name type="scientific">Arachis hypogaea</name>
    <name type="common">Peanut</name>
    <dbReference type="NCBI Taxonomy" id="3818"/>
    <lineage>
        <taxon>Eukaryota</taxon>
        <taxon>Viridiplantae</taxon>
        <taxon>Streptophyta</taxon>
        <taxon>Embryophyta</taxon>
        <taxon>Tracheophyta</taxon>
        <taxon>Spermatophyta</taxon>
        <taxon>Magnoliopsida</taxon>
        <taxon>eudicotyledons</taxon>
        <taxon>Gunneridae</taxon>
        <taxon>Pentapetalae</taxon>
        <taxon>rosids</taxon>
        <taxon>fabids</taxon>
        <taxon>Fabales</taxon>
        <taxon>Fabaceae</taxon>
        <taxon>Papilionoideae</taxon>
        <taxon>50 kb inversion clade</taxon>
        <taxon>dalbergioids sensu lato</taxon>
        <taxon>Dalbergieae</taxon>
        <taxon>Pterocarpus clade</taxon>
        <taxon>Arachis</taxon>
    </lineage>
</organism>
<dbReference type="AlphaFoldDB" id="A0A445BSI5"/>
<accession>A0A445BSI5</accession>
<sequence length="261" mass="30654">MSGILLLSIHYDGEIVYDEENFIGFRSTQLMIAYMTTEINSLIALKNLILHSIRQQHTKRVKKIYYRYPAKLDNILFYKKYIVDVVILLFFHESSAIRDPMTDPYQVNFDNSKDVEAELTKIPYEGEEEEEMNFYNDTQIALTQPAISCQYDWPDHFSTLNLDAITLDCFFSHRESKEDPIRLWMEHTHILLAQVGMKVRRYNAPHSCMQTSVDQDHRRLDSKVIAQHIFTMVKADPTISIRAIQGGMKNYFGYKTSYRKV</sequence>
<dbReference type="EMBL" id="SDMP01000008">
    <property type="protein sequence ID" value="RYR41571.1"/>
    <property type="molecule type" value="Genomic_DNA"/>
</dbReference>
<evidence type="ECO:0000313" key="1">
    <source>
        <dbReference type="EMBL" id="RYR41571.1"/>
    </source>
</evidence>
<reference evidence="1 2" key="1">
    <citation type="submission" date="2019-01" db="EMBL/GenBank/DDBJ databases">
        <title>Sequencing of cultivated peanut Arachis hypogaea provides insights into genome evolution and oil improvement.</title>
        <authorList>
            <person name="Chen X."/>
        </authorList>
    </citation>
    <scope>NUCLEOTIDE SEQUENCE [LARGE SCALE GENOMIC DNA]</scope>
    <source>
        <strain evidence="2">cv. Fuhuasheng</strain>
        <tissue evidence="1">Leaves</tissue>
    </source>
</reference>
<gene>
    <name evidence="1" type="ORF">Ahy_A08g037978</name>
</gene>
<keyword evidence="2" id="KW-1185">Reference proteome</keyword>